<dbReference type="EMBL" id="CAEZYK010000070">
    <property type="protein sequence ID" value="CAB4728788.1"/>
    <property type="molecule type" value="Genomic_DNA"/>
</dbReference>
<feature type="domain" description="Nucleotidyl transferase" evidence="5">
    <location>
        <begin position="3"/>
        <end position="234"/>
    </location>
</feature>
<dbReference type="Pfam" id="PF25084">
    <property type="entry name" value="LbH_EIF2B"/>
    <property type="match status" value="1"/>
</dbReference>
<sequence length="366" mass="38641">MQAIILVGGEGTRLRPLTTTTPKPLLPIVEVAFLERQLDWLASYGIEDVVLSLGYLPDAFVAHFPNNRFGDINLRYVVESSPLGTAGAIRFAVDELGIQQRCVVCNGDVLTSLNLAEMENFHVEHKADATISLTWVDDPSAFGVVDTSSDGRVVEFIEKPKREQAPTQWINSGTYILEPAAFSAIPAGVPVSIERETFPTLLAAAAPLYALATKGYWLDIGTPEKYRQAHFDVLEGVMGKPPVMGAQEVELCCWQNGSVSVDPTAKVSPPSFLGAEVGISARVVIDGSTIGTKSSLGPDTQVVRSVLHDQVTVGTSVNISDSIIGSGAIIGDGASVIDDSIIGAGAKIAPGATMKGARLAPGSRAD</sequence>
<evidence type="ECO:0000256" key="1">
    <source>
        <dbReference type="ARBA" id="ARBA00004514"/>
    </source>
</evidence>
<organism evidence="7">
    <name type="scientific">freshwater metagenome</name>
    <dbReference type="NCBI Taxonomy" id="449393"/>
    <lineage>
        <taxon>unclassified sequences</taxon>
        <taxon>metagenomes</taxon>
        <taxon>ecological metagenomes</taxon>
    </lineage>
</organism>
<comment type="subcellular location">
    <subcellularLocation>
        <location evidence="1">Cytoplasm</location>
        <location evidence="1">Cytosol</location>
    </subcellularLocation>
</comment>
<dbReference type="InterPro" id="IPR056764">
    <property type="entry name" value="LbH_EIF2B3/5"/>
</dbReference>
<dbReference type="PANTHER" id="PTHR22572">
    <property type="entry name" value="SUGAR-1-PHOSPHATE GUANYL TRANSFERASE"/>
    <property type="match status" value="1"/>
</dbReference>
<dbReference type="CDD" id="cd04181">
    <property type="entry name" value="NTP_transferase"/>
    <property type="match status" value="1"/>
</dbReference>
<evidence type="ECO:0000256" key="3">
    <source>
        <dbReference type="ARBA" id="ARBA00022540"/>
    </source>
</evidence>
<evidence type="ECO:0000259" key="6">
    <source>
        <dbReference type="Pfam" id="PF25084"/>
    </source>
</evidence>
<feature type="domain" description="EIF2B subunit epsilon/gamma LbH" evidence="6">
    <location>
        <begin position="255"/>
        <end position="353"/>
    </location>
</feature>
<proteinExistence type="predicted"/>
<dbReference type="InterPro" id="IPR029044">
    <property type="entry name" value="Nucleotide-diphossugar_trans"/>
</dbReference>
<keyword evidence="2" id="KW-0963">Cytoplasm</keyword>
<dbReference type="Pfam" id="PF00483">
    <property type="entry name" value="NTP_transferase"/>
    <property type="match status" value="1"/>
</dbReference>
<evidence type="ECO:0000256" key="4">
    <source>
        <dbReference type="ARBA" id="ARBA00022917"/>
    </source>
</evidence>
<reference evidence="7" key="1">
    <citation type="submission" date="2020-05" db="EMBL/GenBank/DDBJ databases">
        <authorList>
            <person name="Chiriac C."/>
            <person name="Salcher M."/>
            <person name="Ghai R."/>
            <person name="Kavagutti S V."/>
        </authorList>
    </citation>
    <scope>NUCLEOTIDE SEQUENCE</scope>
</reference>
<dbReference type="SUPFAM" id="SSF51161">
    <property type="entry name" value="Trimeric LpxA-like enzymes"/>
    <property type="match status" value="1"/>
</dbReference>
<dbReference type="Gene3D" id="2.160.10.10">
    <property type="entry name" value="Hexapeptide repeat proteins"/>
    <property type="match status" value="1"/>
</dbReference>
<keyword evidence="3" id="KW-0396">Initiation factor</keyword>
<accession>A0A6J6S286</accession>
<gene>
    <name evidence="7" type="ORF">UFOPK2683_01144</name>
</gene>
<protein>
    <submittedName>
        <fullName evidence="7">Unannotated protein</fullName>
    </submittedName>
</protein>
<evidence type="ECO:0000259" key="5">
    <source>
        <dbReference type="Pfam" id="PF00483"/>
    </source>
</evidence>
<dbReference type="InterPro" id="IPR011004">
    <property type="entry name" value="Trimer_LpxA-like_sf"/>
</dbReference>
<keyword evidence="4" id="KW-0648">Protein biosynthesis</keyword>
<evidence type="ECO:0000313" key="7">
    <source>
        <dbReference type="EMBL" id="CAB4728788.1"/>
    </source>
</evidence>
<name>A0A6J6S286_9ZZZZ</name>
<evidence type="ECO:0000256" key="2">
    <source>
        <dbReference type="ARBA" id="ARBA00022490"/>
    </source>
</evidence>
<dbReference type="InterPro" id="IPR050486">
    <property type="entry name" value="Mannose-1P_guanyltransferase"/>
</dbReference>
<dbReference type="AlphaFoldDB" id="A0A6J6S286"/>
<dbReference type="InterPro" id="IPR005835">
    <property type="entry name" value="NTP_transferase_dom"/>
</dbReference>
<dbReference type="Gene3D" id="3.90.550.10">
    <property type="entry name" value="Spore Coat Polysaccharide Biosynthesis Protein SpsA, Chain A"/>
    <property type="match status" value="1"/>
</dbReference>
<dbReference type="SUPFAM" id="SSF53448">
    <property type="entry name" value="Nucleotide-diphospho-sugar transferases"/>
    <property type="match status" value="1"/>
</dbReference>